<keyword evidence="1" id="KW-1133">Transmembrane helix</keyword>
<keyword evidence="3" id="KW-1185">Reference proteome</keyword>
<keyword evidence="1" id="KW-0472">Membrane</keyword>
<dbReference type="STRING" id="1745343.A0A2J6QAT2"/>
<dbReference type="PANTHER" id="PTHR28062">
    <property type="entry name" value="K+-H+ EXCHANGE-LIKE PROTEIN"/>
    <property type="match status" value="1"/>
</dbReference>
<dbReference type="OrthoDB" id="5562676at2759"/>
<evidence type="ECO:0000256" key="1">
    <source>
        <dbReference type="SAM" id="Phobius"/>
    </source>
</evidence>
<dbReference type="PANTHER" id="PTHR28062:SF1">
    <property type="entry name" value="TRANSMEMBRANE PROTEIN"/>
    <property type="match status" value="1"/>
</dbReference>
<dbReference type="Proteomes" id="UP000235672">
    <property type="component" value="Unassembled WGS sequence"/>
</dbReference>
<evidence type="ECO:0008006" key="4">
    <source>
        <dbReference type="Google" id="ProtNLM"/>
    </source>
</evidence>
<dbReference type="GO" id="GO:0005743">
    <property type="term" value="C:mitochondrial inner membrane"/>
    <property type="evidence" value="ECO:0007669"/>
    <property type="project" value="TreeGrafter"/>
</dbReference>
<feature type="transmembrane region" description="Helical" evidence="1">
    <location>
        <begin position="128"/>
        <end position="147"/>
    </location>
</feature>
<protein>
    <recommendedName>
        <fullName evidence="4">Mitochondrial K+-H+ exchange-related-domain-containing protein</fullName>
    </recommendedName>
</protein>
<keyword evidence="1" id="KW-0812">Transmembrane</keyword>
<evidence type="ECO:0000313" key="3">
    <source>
        <dbReference type="Proteomes" id="UP000235672"/>
    </source>
</evidence>
<name>A0A2J6QAT2_9HELO</name>
<organism evidence="2 3">
    <name type="scientific">Hyaloscypha hepaticicola</name>
    <dbReference type="NCBI Taxonomy" id="2082293"/>
    <lineage>
        <taxon>Eukaryota</taxon>
        <taxon>Fungi</taxon>
        <taxon>Dikarya</taxon>
        <taxon>Ascomycota</taxon>
        <taxon>Pezizomycotina</taxon>
        <taxon>Leotiomycetes</taxon>
        <taxon>Helotiales</taxon>
        <taxon>Hyaloscyphaceae</taxon>
        <taxon>Hyaloscypha</taxon>
    </lineage>
</organism>
<dbReference type="AlphaFoldDB" id="A0A2J6QAT2"/>
<dbReference type="EMBL" id="KZ613475">
    <property type="protein sequence ID" value="PMD23383.1"/>
    <property type="molecule type" value="Genomic_DNA"/>
</dbReference>
<accession>A0A2J6QAT2</accession>
<dbReference type="InterPro" id="IPR018786">
    <property type="entry name" value="Mit_KHE1"/>
</dbReference>
<reference evidence="2 3" key="1">
    <citation type="submission" date="2016-05" db="EMBL/GenBank/DDBJ databases">
        <title>A degradative enzymes factory behind the ericoid mycorrhizal symbiosis.</title>
        <authorList>
            <consortium name="DOE Joint Genome Institute"/>
            <person name="Martino E."/>
            <person name="Morin E."/>
            <person name="Grelet G."/>
            <person name="Kuo A."/>
            <person name="Kohler A."/>
            <person name="Daghino S."/>
            <person name="Barry K."/>
            <person name="Choi C."/>
            <person name="Cichocki N."/>
            <person name="Clum A."/>
            <person name="Copeland A."/>
            <person name="Hainaut M."/>
            <person name="Haridas S."/>
            <person name="Labutti K."/>
            <person name="Lindquist E."/>
            <person name="Lipzen A."/>
            <person name="Khouja H.-R."/>
            <person name="Murat C."/>
            <person name="Ohm R."/>
            <person name="Olson A."/>
            <person name="Spatafora J."/>
            <person name="Veneault-Fourrey C."/>
            <person name="Henrissat B."/>
            <person name="Grigoriev I."/>
            <person name="Martin F."/>
            <person name="Perotto S."/>
        </authorList>
    </citation>
    <scope>NUCLEOTIDE SEQUENCE [LARGE SCALE GENOMIC DNA]</scope>
    <source>
        <strain evidence="2 3">UAMH 7357</strain>
    </source>
</reference>
<dbReference type="Pfam" id="PF10173">
    <property type="entry name" value="Mit_KHE1"/>
    <property type="match status" value="1"/>
</dbReference>
<proteinExistence type="predicted"/>
<evidence type="ECO:0000313" key="2">
    <source>
        <dbReference type="EMBL" id="PMD23383.1"/>
    </source>
</evidence>
<gene>
    <name evidence="2" type="ORF">NA56DRAFT_623150</name>
</gene>
<dbReference type="GO" id="GO:1902600">
    <property type="term" value="P:proton transmembrane transport"/>
    <property type="evidence" value="ECO:0007669"/>
    <property type="project" value="TreeGrafter"/>
</dbReference>
<dbReference type="GO" id="GO:0006813">
    <property type="term" value="P:potassium ion transport"/>
    <property type="evidence" value="ECO:0007669"/>
    <property type="project" value="TreeGrafter"/>
</dbReference>
<sequence length="278" mass="31913">MRLFLLPVSTRRTLIYCQRLNVTTTEQKTYLDKGTTWAAKTWANWEKKESGWQKKVVDYGNQALKRIPYEEWGLKSIPPLSARRKAEEVSGKEKVEVSFPTTLIPEVEVSKVLRTLATERQSLHKKRMLWSFVAMPFSAPVALIPVIPNLPFFYLVFRAWSHWRALAGSKHLEFLLENKLLTAKPSKVLDELYATGKRSFDAESFASSGESLDSKQDEKMVLHKSDGKRISEALGIPELDLELDRAVWQVEKALKAEMELKDEKKNLDQASSDDKKEK</sequence>